<dbReference type="SMART" id="SM00256">
    <property type="entry name" value="FBOX"/>
    <property type="match status" value="1"/>
</dbReference>
<dbReference type="InterPro" id="IPR050796">
    <property type="entry name" value="SCF_F-box_component"/>
</dbReference>
<dbReference type="Gene3D" id="1.20.1280.50">
    <property type="match status" value="1"/>
</dbReference>
<protein>
    <submittedName>
        <fullName evidence="1">Uncharacterized protein</fullName>
    </submittedName>
</protein>
<organism evidence="1">
    <name type="scientific">Aegilops tauschii</name>
    <name type="common">Tausch's goatgrass</name>
    <name type="synonym">Aegilops squarrosa</name>
    <dbReference type="NCBI Taxonomy" id="37682"/>
    <lineage>
        <taxon>Eukaryota</taxon>
        <taxon>Viridiplantae</taxon>
        <taxon>Streptophyta</taxon>
        <taxon>Embryophyta</taxon>
        <taxon>Tracheophyta</taxon>
        <taxon>Spermatophyta</taxon>
        <taxon>Magnoliopsida</taxon>
        <taxon>Liliopsida</taxon>
        <taxon>Poales</taxon>
        <taxon>Poaceae</taxon>
        <taxon>BOP clade</taxon>
        <taxon>Pooideae</taxon>
        <taxon>Triticodae</taxon>
        <taxon>Triticeae</taxon>
        <taxon>Triticinae</taxon>
        <taxon>Aegilops</taxon>
    </lineage>
</organism>
<reference evidence="1" key="1">
    <citation type="submission" date="2015-06" db="UniProtKB">
        <authorList>
            <consortium name="EnsemblPlants"/>
        </authorList>
    </citation>
    <scope>IDENTIFICATION</scope>
</reference>
<dbReference type="AlphaFoldDB" id="M8CTA9"/>
<name>M8CTA9_AEGTA</name>
<dbReference type="Pfam" id="PF12937">
    <property type="entry name" value="F-box-like"/>
    <property type="match status" value="1"/>
</dbReference>
<dbReference type="InterPro" id="IPR036047">
    <property type="entry name" value="F-box-like_dom_sf"/>
</dbReference>
<dbReference type="SUPFAM" id="SSF81383">
    <property type="entry name" value="F-box domain"/>
    <property type="match status" value="1"/>
</dbReference>
<accession>M8CTA9</accession>
<dbReference type="EnsemblPlants" id="EMT30812">
    <property type="protein sequence ID" value="EMT30812"/>
    <property type="gene ID" value="F775_21575"/>
</dbReference>
<dbReference type="PANTHER" id="PTHR31672:SF2">
    <property type="entry name" value="F-BOX DOMAIN-CONTAINING PROTEIN"/>
    <property type="match status" value="1"/>
</dbReference>
<dbReference type="InterPro" id="IPR001810">
    <property type="entry name" value="F-box_dom"/>
</dbReference>
<proteinExistence type="predicted"/>
<evidence type="ECO:0000313" key="1">
    <source>
        <dbReference type="EnsemblPlants" id="EMT30812"/>
    </source>
</evidence>
<sequence>MAEAARAETTPLHRGLPEEIVTWEILIRLSPKSLLRCRSVCRSWRCVTTTCDLILAHHARQPTLPFLYNTDSESRGIIPFDHRAGLQQPIARFSHAFFRLEASCDGLLVLSPLGILYYICNPATRQYAHMPMLCCFTFLGMYRHRPTNEYRIMYAGKGAFYVLYWDLANHQGKLDSHLMYGVSLGHLSCLVDYETEIWIFKCRVELPIVEIRLQCRKLGSPCNAMVFSCAGDVLVLVEYGKWLLQVDMDGKLVASFNCKGRLKQTLVPHSFFPTLEGYVVNDMSFI</sequence>
<dbReference type="PANTHER" id="PTHR31672">
    <property type="entry name" value="BNACNNG10540D PROTEIN"/>
    <property type="match status" value="1"/>
</dbReference>